<protein>
    <submittedName>
        <fullName evidence="2">Uncharacterized protein</fullName>
    </submittedName>
</protein>
<feature type="compositionally biased region" description="Basic and acidic residues" evidence="1">
    <location>
        <begin position="1"/>
        <end position="14"/>
    </location>
</feature>
<dbReference type="AlphaFoldDB" id="A0A1H6JR49"/>
<name>A0A1H6JR49_9RHOB</name>
<dbReference type="EMBL" id="FNXG01000001">
    <property type="protein sequence ID" value="SEH61540.1"/>
    <property type="molecule type" value="Genomic_DNA"/>
</dbReference>
<evidence type="ECO:0000313" key="2">
    <source>
        <dbReference type="EMBL" id="SEH61540.1"/>
    </source>
</evidence>
<keyword evidence="3" id="KW-1185">Reference proteome</keyword>
<proteinExistence type="predicted"/>
<accession>A0A1H6JR49</accession>
<evidence type="ECO:0000313" key="3">
    <source>
        <dbReference type="Proteomes" id="UP000199125"/>
    </source>
</evidence>
<feature type="compositionally biased region" description="Low complexity" evidence="1">
    <location>
        <begin position="16"/>
        <end position="27"/>
    </location>
</feature>
<reference evidence="3" key="1">
    <citation type="submission" date="2016-10" db="EMBL/GenBank/DDBJ databases">
        <authorList>
            <person name="Varghese N."/>
            <person name="Submissions S."/>
        </authorList>
    </citation>
    <scope>NUCLEOTIDE SEQUENCE [LARGE SCALE GENOMIC DNA]</scope>
    <source>
        <strain evidence="3">DSM 11593</strain>
    </source>
</reference>
<gene>
    <name evidence="2" type="ORF">SAMN04488075_0375</name>
</gene>
<dbReference type="STRING" id="65735.SAMN04488075_0375"/>
<evidence type="ECO:0000256" key="1">
    <source>
        <dbReference type="SAM" id="MobiDB-lite"/>
    </source>
</evidence>
<sequence length="49" mass="4711">MKKGGEAGHEDHGAAGRHAGAGRPAVVGRPVAIDAAAPGQGVPRFTAPG</sequence>
<dbReference type="Proteomes" id="UP000199125">
    <property type="component" value="Unassembled WGS sequence"/>
</dbReference>
<feature type="region of interest" description="Disordered" evidence="1">
    <location>
        <begin position="1"/>
        <end position="27"/>
    </location>
</feature>
<organism evidence="2 3">
    <name type="scientific">Paracoccus alkenifer</name>
    <dbReference type="NCBI Taxonomy" id="65735"/>
    <lineage>
        <taxon>Bacteria</taxon>
        <taxon>Pseudomonadati</taxon>
        <taxon>Pseudomonadota</taxon>
        <taxon>Alphaproteobacteria</taxon>
        <taxon>Rhodobacterales</taxon>
        <taxon>Paracoccaceae</taxon>
        <taxon>Paracoccus</taxon>
    </lineage>
</organism>